<name>A0A2H0BS54_9BACT</name>
<dbReference type="EMBL" id="PCSZ01000057">
    <property type="protein sequence ID" value="PIP60507.1"/>
    <property type="molecule type" value="Genomic_DNA"/>
</dbReference>
<dbReference type="AlphaFoldDB" id="A0A2H0BS54"/>
<proteinExistence type="predicted"/>
<comment type="caution">
    <text evidence="1">The sequence shown here is derived from an EMBL/GenBank/DDBJ whole genome shotgun (WGS) entry which is preliminary data.</text>
</comment>
<reference evidence="1 2" key="1">
    <citation type="submission" date="2017-09" db="EMBL/GenBank/DDBJ databases">
        <title>Depth-based differentiation of microbial function through sediment-hosted aquifers and enrichment of novel symbionts in the deep terrestrial subsurface.</title>
        <authorList>
            <person name="Probst A.J."/>
            <person name="Ladd B."/>
            <person name="Jarett J.K."/>
            <person name="Geller-Mcgrath D.E."/>
            <person name="Sieber C.M."/>
            <person name="Emerson J.B."/>
            <person name="Anantharaman K."/>
            <person name="Thomas B.C."/>
            <person name="Malmstrom R."/>
            <person name="Stieglmeier M."/>
            <person name="Klingl A."/>
            <person name="Woyke T."/>
            <person name="Ryan C.M."/>
            <person name="Banfield J.F."/>
        </authorList>
    </citation>
    <scope>NUCLEOTIDE SEQUENCE [LARGE SCALE GENOMIC DNA]</scope>
    <source>
        <strain evidence="1">CG22_combo_CG10-13_8_21_14_all_47_17</strain>
    </source>
</reference>
<evidence type="ECO:0000313" key="1">
    <source>
        <dbReference type="EMBL" id="PIP60507.1"/>
    </source>
</evidence>
<dbReference type="Proteomes" id="UP000231581">
    <property type="component" value="Unassembled WGS sequence"/>
</dbReference>
<organism evidence="1 2">
    <name type="scientific">Candidatus Uhrbacteria bacterium CG22_combo_CG10-13_8_21_14_all_47_17</name>
    <dbReference type="NCBI Taxonomy" id="1975041"/>
    <lineage>
        <taxon>Bacteria</taxon>
        <taxon>Candidatus Uhriibacteriota</taxon>
    </lineage>
</organism>
<protein>
    <submittedName>
        <fullName evidence="1">Uncharacterized protein</fullName>
    </submittedName>
</protein>
<evidence type="ECO:0000313" key="2">
    <source>
        <dbReference type="Proteomes" id="UP000231581"/>
    </source>
</evidence>
<sequence length="129" mass="14547">MAYKTMPPPPIPGGVYIIEEDAATADLLEKAISSTFRNRIVTVACRSCLPISYEASIPVRWVILNLETGERSLQYLVQFIPLIFGQHVAIILHSDLWKQHLNEISLRHGFAYRDIGALLSLMEYLCAMT</sequence>
<gene>
    <name evidence="1" type="ORF">COX00_02875</name>
</gene>
<accession>A0A2H0BS54</accession>